<protein>
    <recommendedName>
        <fullName evidence="9">FAD-binding domain-containing protein</fullName>
    </recommendedName>
</protein>
<dbReference type="EMBL" id="ALYF01000003">
    <property type="protein sequence ID" value="EJW21088.1"/>
    <property type="molecule type" value="Genomic_DNA"/>
</dbReference>
<keyword evidence="8" id="KW-0472">Membrane</keyword>
<evidence type="ECO:0000256" key="8">
    <source>
        <dbReference type="SAM" id="Phobius"/>
    </source>
</evidence>
<evidence type="ECO:0000256" key="2">
    <source>
        <dbReference type="ARBA" id="ARBA00004749"/>
    </source>
</evidence>
<dbReference type="SUPFAM" id="SSF51905">
    <property type="entry name" value="FAD/NAD(P)-binding domain"/>
    <property type="match status" value="1"/>
</dbReference>
<dbReference type="PRINTS" id="PR00420">
    <property type="entry name" value="RNGMNOXGNASE"/>
</dbReference>
<dbReference type="Proteomes" id="UP000004836">
    <property type="component" value="Unassembled WGS sequence"/>
</dbReference>
<dbReference type="GO" id="GO:0004497">
    <property type="term" value="F:monooxygenase activity"/>
    <property type="evidence" value="ECO:0007669"/>
    <property type="project" value="UniProtKB-KW"/>
</dbReference>
<dbReference type="PANTHER" id="PTHR43876">
    <property type="entry name" value="UBIQUINONE BIOSYNTHESIS MONOOXYGENASE COQ6, MITOCHONDRIAL"/>
    <property type="match status" value="1"/>
</dbReference>
<name>J9DG54_9PROT</name>
<dbReference type="GO" id="GO:0016705">
    <property type="term" value="F:oxidoreductase activity, acting on paired donors, with incorporation or reduction of molecular oxygen"/>
    <property type="evidence" value="ECO:0007669"/>
    <property type="project" value="InterPro"/>
</dbReference>
<evidence type="ECO:0000313" key="10">
    <source>
        <dbReference type="EMBL" id="EJW21088.1"/>
    </source>
</evidence>
<organism evidence="10 11">
    <name type="scientific">alpha proteobacterium IMCC14465</name>
    <dbReference type="NCBI Taxonomy" id="1220535"/>
    <lineage>
        <taxon>Bacteria</taxon>
        <taxon>Pseudomonadati</taxon>
        <taxon>Pseudomonadota</taxon>
        <taxon>Alphaproteobacteria</taxon>
        <taxon>PS1 clade</taxon>
    </lineage>
</organism>
<dbReference type="NCBIfam" id="TIGR01988">
    <property type="entry name" value="Ubi-OHases"/>
    <property type="match status" value="1"/>
</dbReference>
<evidence type="ECO:0000256" key="7">
    <source>
        <dbReference type="ARBA" id="ARBA00023033"/>
    </source>
</evidence>
<proteinExistence type="inferred from homology"/>
<feature type="domain" description="FAD-binding" evidence="9">
    <location>
        <begin position="8"/>
        <end position="337"/>
    </location>
</feature>
<keyword evidence="8" id="KW-0812">Transmembrane</keyword>
<keyword evidence="8" id="KW-1133">Transmembrane helix</keyword>
<evidence type="ECO:0000256" key="4">
    <source>
        <dbReference type="ARBA" id="ARBA00022630"/>
    </source>
</evidence>
<comment type="caution">
    <text evidence="10">The sequence shown here is derived from an EMBL/GenBank/DDBJ whole genome shotgun (WGS) entry which is preliminary data.</text>
</comment>
<keyword evidence="5" id="KW-0274">FAD</keyword>
<evidence type="ECO:0000256" key="5">
    <source>
        <dbReference type="ARBA" id="ARBA00022827"/>
    </source>
</evidence>
<evidence type="ECO:0000313" key="11">
    <source>
        <dbReference type="Proteomes" id="UP000004836"/>
    </source>
</evidence>
<dbReference type="PATRIC" id="fig|1220535.3.peg.881"/>
<accession>J9DG54</accession>
<dbReference type="InterPro" id="IPR002938">
    <property type="entry name" value="FAD-bd"/>
</dbReference>
<dbReference type="OrthoDB" id="9796623at2"/>
<keyword evidence="6" id="KW-0560">Oxidoreductase</keyword>
<evidence type="ECO:0000256" key="6">
    <source>
        <dbReference type="ARBA" id="ARBA00023002"/>
    </source>
</evidence>
<dbReference type="GO" id="GO:0006744">
    <property type="term" value="P:ubiquinone biosynthetic process"/>
    <property type="evidence" value="ECO:0007669"/>
    <property type="project" value="UniProtKB-UniPathway"/>
</dbReference>
<reference evidence="10 11" key="1">
    <citation type="journal article" date="2012" name="J. Bacteriol.">
        <title>Genome Sequence of Strain IMCC14465, Isolated from the East Sea, Belonging to the PS1 Clade of Alphaproteobacteria.</title>
        <authorList>
            <person name="Yang S.J."/>
            <person name="Kang I."/>
            <person name="Cho J.C."/>
        </authorList>
    </citation>
    <scope>NUCLEOTIDE SEQUENCE [LARGE SCALE GENOMIC DNA]</scope>
    <source>
        <strain evidence="10 11">IMCC14465</strain>
    </source>
</reference>
<comment type="pathway">
    <text evidence="2">Cofactor biosynthesis; ubiquinone biosynthesis.</text>
</comment>
<dbReference type="InterPro" id="IPR036188">
    <property type="entry name" value="FAD/NAD-bd_sf"/>
</dbReference>
<dbReference type="STRING" id="1220535.IMCC14465_08840"/>
<keyword evidence="4" id="KW-0285">Flavoprotein</keyword>
<dbReference type="InterPro" id="IPR010971">
    <property type="entry name" value="UbiH/COQ6"/>
</dbReference>
<dbReference type="Gene3D" id="3.50.50.60">
    <property type="entry name" value="FAD/NAD(P)-binding domain"/>
    <property type="match status" value="2"/>
</dbReference>
<sequence length="429" mass="45726">MSSQISEKCEIVIVGAGLAGYAAAIALAGTGADIVLLDRASKVSEDVSTTDPRTTALSPSSFKMLTCLDIVAALHEDPKPIAAMKITEAASVTKWPGGGLDFEAANNATNGAEDGDEALAYMVRNHDLLAAFEKVSQSLPNLSIRKGQSVTDAVQTSQGMRLTVNGDEMLCDLVVACDGRQSLVRDFLGIRMINRDYHRAALVTDFSHSLPHNNIARQIFRTDGPLACLPLGQNADGEYVSSLVWVEKTKTAKNLAALSPERFAHALSEQLDGALGDIGVLHAPHCFALSLILAENYAAPHAVLLGDAAHVIHPLAGQGYNLTLRDAAILAEHVFEAKRLGLKACDMSVTETYELNRRADAFAMASLTDGLHRLFGASFLPLSWARHVGMGLLNNALPKSVEGAAQRYADRGVSQPPRLLRGTKLDATP</sequence>
<evidence type="ECO:0000256" key="3">
    <source>
        <dbReference type="ARBA" id="ARBA00005349"/>
    </source>
</evidence>
<dbReference type="eggNOG" id="COG0654">
    <property type="taxonomic scope" value="Bacteria"/>
</dbReference>
<comment type="cofactor">
    <cofactor evidence="1">
        <name>FAD</name>
        <dbReference type="ChEBI" id="CHEBI:57692"/>
    </cofactor>
</comment>
<gene>
    <name evidence="10" type="ORF">IMCC14465_08840</name>
</gene>
<evidence type="ECO:0000256" key="1">
    <source>
        <dbReference type="ARBA" id="ARBA00001974"/>
    </source>
</evidence>
<dbReference type="Pfam" id="PF01494">
    <property type="entry name" value="FAD_binding_3"/>
    <property type="match status" value="1"/>
</dbReference>
<keyword evidence="11" id="KW-1185">Reference proteome</keyword>
<feature type="transmembrane region" description="Helical" evidence="8">
    <location>
        <begin position="12"/>
        <end position="37"/>
    </location>
</feature>
<dbReference type="PANTHER" id="PTHR43876:SF7">
    <property type="entry name" value="UBIQUINONE BIOSYNTHESIS MONOOXYGENASE COQ6, MITOCHONDRIAL"/>
    <property type="match status" value="1"/>
</dbReference>
<dbReference type="InterPro" id="IPR051205">
    <property type="entry name" value="UbiH/COQ6_monooxygenase"/>
</dbReference>
<keyword evidence="7" id="KW-0503">Monooxygenase</keyword>
<dbReference type="GO" id="GO:0071949">
    <property type="term" value="F:FAD binding"/>
    <property type="evidence" value="ECO:0007669"/>
    <property type="project" value="InterPro"/>
</dbReference>
<dbReference type="AlphaFoldDB" id="J9DG54"/>
<comment type="similarity">
    <text evidence="3">Belongs to the UbiH/COQ6 family.</text>
</comment>
<dbReference type="UniPathway" id="UPA00232"/>
<evidence type="ECO:0000259" key="9">
    <source>
        <dbReference type="Pfam" id="PF01494"/>
    </source>
</evidence>